<dbReference type="Proteomes" id="UP001589830">
    <property type="component" value="Unassembled WGS sequence"/>
</dbReference>
<reference evidence="1 2" key="1">
    <citation type="submission" date="2024-09" db="EMBL/GenBank/DDBJ databases">
        <authorList>
            <person name="Sun Q."/>
            <person name="Mori K."/>
        </authorList>
    </citation>
    <scope>NUCLEOTIDE SEQUENCE [LARGE SCALE GENOMIC DNA]</scope>
    <source>
        <strain evidence="1 2">NCAIM B.02340</strain>
    </source>
</reference>
<evidence type="ECO:0000313" key="2">
    <source>
        <dbReference type="Proteomes" id="UP001589830"/>
    </source>
</evidence>
<dbReference type="InterPro" id="IPR036412">
    <property type="entry name" value="HAD-like_sf"/>
</dbReference>
<dbReference type="EMBL" id="JBHLTW010000028">
    <property type="protein sequence ID" value="MFC0595855.1"/>
    <property type="molecule type" value="Genomic_DNA"/>
</dbReference>
<dbReference type="PANTHER" id="PTHR19288">
    <property type="entry name" value="4-NITROPHENYLPHOSPHATASE-RELATED"/>
    <property type="match status" value="1"/>
</dbReference>
<sequence length="260" mass="28061">MSAGGLIFDLDGTLILGELPLPGAKELLEALQQEGIPYAVLTNNSSLSARDHAARLRRLGLPVEWRRIFTSGAFAGRELAQRFPNLPVYLLGTPALAAELAEAGVWVSEEEPQAVLVGFDRTLSYARLERACFLLERGARFFATHPDPACPVEGGALPDAGALLALLEKATGRRPERVFGKPDPAFLRYATFRLGLAPEDCLYVGDRAEVDLPLAQGAGARAALVLTGATRPEDPGIPELRQHGVLVVDDLWELKRHILG</sequence>
<dbReference type="GO" id="GO:0016787">
    <property type="term" value="F:hydrolase activity"/>
    <property type="evidence" value="ECO:0007669"/>
    <property type="project" value="UniProtKB-KW"/>
</dbReference>
<dbReference type="InterPro" id="IPR006357">
    <property type="entry name" value="HAD-SF_hydro_IIA"/>
</dbReference>
<organism evidence="1 2">
    <name type="scientific">Thermus composti</name>
    <dbReference type="NCBI Taxonomy" id="532059"/>
    <lineage>
        <taxon>Bacteria</taxon>
        <taxon>Thermotogati</taxon>
        <taxon>Deinococcota</taxon>
        <taxon>Deinococci</taxon>
        <taxon>Thermales</taxon>
        <taxon>Thermaceae</taxon>
        <taxon>Thermus</taxon>
    </lineage>
</organism>
<dbReference type="InterPro" id="IPR023214">
    <property type="entry name" value="HAD_sf"/>
</dbReference>
<proteinExistence type="predicted"/>
<accession>A0ABV6Q169</accession>
<dbReference type="PANTHER" id="PTHR19288:SF46">
    <property type="entry name" value="HALOACID DEHALOGENASE-LIKE HYDROLASE DOMAIN-CONTAINING PROTEIN 2"/>
    <property type="match status" value="1"/>
</dbReference>
<dbReference type="NCBIfam" id="TIGR01460">
    <property type="entry name" value="HAD-SF-IIA"/>
    <property type="match status" value="1"/>
</dbReference>
<dbReference type="Gene3D" id="3.40.50.1000">
    <property type="entry name" value="HAD superfamily/HAD-like"/>
    <property type="match status" value="2"/>
</dbReference>
<evidence type="ECO:0000313" key="1">
    <source>
        <dbReference type="EMBL" id="MFC0595855.1"/>
    </source>
</evidence>
<protein>
    <submittedName>
        <fullName evidence="1">HAD-IIA family hydrolase</fullName>
    </submittedName>
</protein>
<keyword evidence="1" id="KW-0378">Hydrolase</keyword>
<keyword evidence="2" id="KW-1185">Reference proteome</keyword>
<name>A0ABV6Q169_9DEIN</name>
<dbReference type="Pfam" id="PF13344">
    <property type="entry name" value="Hydrolase_6"/>
    <property type="match status" value="1"/>
</dbReference>
<dbReference type="SUPFAM" id="SSF56784">
    <property type="entry name" value="HAD-like"/>
    <property type="match status" value="1"/>
</dbReference>
<gene>
    <name evidence="1" type="ORF">ACFFFP_06705</name>
</gene>
<dbReference type="RefSeq" id="WP_188848021.1">
    <property type="nucleotide sequence ID" value="NZ_BMPJ01000029.1"/>
</dbReference>
<comment type="caution">
    <text evidence="1">The sequence shown here is derived from an EMBL/GenBank/DDBJ whole genome shotgun (WGS) entry which is preliminary data.</text>
</comment>
<dbReference type="Pfam" id="PF13242">
    <property type="entry name" value="Hydrolase_like"/>
    <property type="match status" value="1"/>
</dbReference>